<reference evidence="1 2" key="1">
    <citation type="submission" date="2024-04" db="EMBL/GenBank/DDBJ databases">
        <title>Methanococcoides sp. LMO-2.</title>
        <authorList>
            <person name="Liang L."/>
        </authorList>
    </citation>
    <scope>NUCLEOTIDE SEQUENCE [LARGE SCALE GENOMIC DNA]</scope>
    <source>
        <strain evidence="1 2">LMO-2</strain>
    </source>
</reference>
<accession>A0ABU9KSC9</accession>
<name>A0ABU9KSC9_9EURY</name>
<organism evidence="1 2">
    <name type="scientific">Methanococcoides cohabitans</name>
    <dbReference type="NCBI Taxonomy" id="3136559"/>
    <lineage>
        <taxon>Archaea</taxon>
        <taxon>Methanobacteriati</taxon>
        <taxon>Methanobacteriota</taxon>
        <taxon>Stenosarchaea group</taxon>
        <taxon>Methanomicrobia</taxon>
        <taxon>Methanosarcinales</taxon>
        <taxon>Methanosarcinaceae</taxon>
        <taxon>Methanococcoides</taxon>
    </lineage>
</organism>
<dbReference type="EMBL" id="JBCAUS010000003">
    <property type="protein sequence ID" value="MEL4305253.1"/>
    <property type="molecule type" value="Genomic_DNA"/>
</dbReference>
<sequence>MDIDIIIIEYIAKNGFVRTGQLVDHLLENHSEESGSKRTIYRKLEQMTKDEGPLETLNAEQVRKYGKEEPDDRAKYLILKETAEMKRHLDEIFKFLSEGDDIDKKMVLAELKRYGKKYVLDSSHLDILALNLDGKDAILIESLLRILHEHITTKGIKPSDKTAFLDGLRNLLESYPEGHKNGPMLRRFVIQLLGYYNDKSVLERLKKDIEVGKLSIFQGDYGDKFTAKVIENGRTELFYLENRLRKEGETETADILARIRDESKVNVESSM</sequence>
<keyword evidence="2" id="KW-1185">Reference proteome</keyword>
<gene>
    <name evidence="1" type="ORF">WOA13_05340</name>
</gene>
<evidence type="ECO:0000313" key="2">
    <source>
        <dbReference type="Proteomes" id="UP001396646"/>
    </source>
</evidence>
<protein>
    <submittedName>
        <fullName evidence="1">Uncharacterized protein</fullName>
    </submittedName>
</protein>
<evidence type="ECO:0000313" key="1">
    <source>
        <dbReference type="EMBL" id="MEL4305253.1"/>
    </source>
</evidence>
<comment type="caution">
    <text evidence="1">The sequence shown here is derived from an EMBL/GenBank/DDBJ whole genome shotgun (WGS) entry which is preliminary data.</text>
</comment>
<dbReference type="Proteomes" id="UP001396646">
    <property type="component" value="Unassembled WGS sequence"/>
</dbReference>
<proteinExistence type="predicted"/>
<dbReference type="RefSeq" id="WP_342126926.1">
    <property type="nucleotide sequence ID" value="NZ_JBCAUS010000003.1"/>
</dbReference>